<sequence>MAEEYSQTMNWQGHLYFEPPYSIASLAPSLRNGMIVIGSLALLSVLSTLSLICFISHRFINWRNHYSSNICLNQYVVLVLNLLLADLQQSLGFMLSFHWVKRNAILAPSHACFSQGWLIHSGDVSSGFFVFAIALHTFYTAVVGKRIGSKAFAVAIVCVWAAAYFLTGLGVGIHGNQYFVRAGAWCWVSSAFEPDRLGLHYIWVFLIEFGLVVIYAVTFYKLRQKTRRIFDDPDAPSRNMNTINAVNRITQLMTLYPIVYICLTLPLSAGRMWSMSHGGASTSPTFSCIAGAMMTSCGWIDSLLYTLTRRRLLRDTMPKTNSSRSNGGDVSELGERNITHTRSVTVQKGQLKDVFSMTSPCEYDHNGSVSSATGSEDPIFDGIYPAGKPETKITVNVDQVELKKDKALDANTQH</sequence>
<reference evidence="8 9" key="1">
    <citation type="submission" date="2023-11" db="EMBL/GenBank/DDBJ databases">
        <title>An acidophilic fungus is an integral part of prey digestion in a carnivorous sundew plant.</title>
        <authorList>
            <person name="Tsai I.J."/>
        </authorList>
    </citation>
    <scope>NUCLEOTIDE SEQUENCE [LARGE SCALE GENOMIC DNA]</scope>
    <source>
        <strain evidence="8">169a</strain>
    </source>
</reference>
<dbReference type="PANTHER" id="PTHR23112">
    <property type="entry name" value="G PROTEIN-COUPLED RECEPTOR 157-RELATED"/>
    <property type="match status" value="1"/>
</dbReference>
<dbReference type="SUPFAM" id="SSF81321">
    <property type="entry name" value="Family A G protein-coupled receptor-like"/>
    <property type="match status" value="1"/>
</dbReference>
<feature type="transmembrane region" description="Helical" evidence="6">
    <location>
        <begin position="34"/>
        <end position="55"/>
    </location>
</feature>
<dbReference type="Proteomes" id="UP001303373">
    <property type="component" value="Chromosome 6"/>
</dbReference>
<organism evidence="8 9">
    <name type="scientific">Acrodontium crateriforme</name>
    <dbReference type="NCBI Taxonomy" id="150365"/>
    <lineage>
        <taxon>Eukaryota</taxon>
        <taxon>Fungi</taxon>
        <taxon>Dikarya</taxon>
        <taxon>Ascomycota</taxon>
        <taxon>Pezizomycotina</taxon>
        <taxon>Dothideomycetes</taxon>
        <taxon>Dothideomycetidae</taxon>
        <taxon>Mycosphaerellales</taxon>
        <taxon>Teratosphaeriaceae</taxon>
        <taxon>Acrodontium</taxon>
    </lineage>
</organism>
<feature type="region of interest" description="Disordered" evidence="5">
    <location>
        <begin position="317"/>
        <end position="342"/>
    </location>
</feature>
<dbReference type="AlphaFoldDB" id="A0AAQ3RCU5"/>
<gene>
    <name evidence="8" type="ORF">R9X50_00456000</name>
</gene>
<feature type="domain" description="G protein-coupled receptor GPR1/2/3 C-terminal" evidence="7">
    <location>
        <begin position="246"/>
        <end position="311"/>
    </location>
</feature>
<dbReference type="Gene3D" id="1.20.1070.10">
    <property type="entry name" value="Rhodopsin 7-helix transmembrane proteins"/>
    <property type="match status" value="1"/>
</dbReference>
<dbReference type="GO" id="GO:0004930">
    <property type="term" value="F:G protein-coupled receptor activity"/>
    <property type="evidence" value="ECO:0007669"/>
    <property type="project" value="TreeGrafter"/>
</dbReference>
<evidence type="ECO:0000256" key="4">
    <source>
        <dbReference type="ARBA" id="ARBA00023136"/>
    </source>
</evidence>
<feature type="transmembrane region" description="Helical" evidence="6">
    <location>
        <begin position="75"/>
        <end position="97"/>
    </location>
</feature>
<evidence type="ECO:0000313" key="9">
    <source>
        <dbReference type="Proteomes" id="UP001303373"/>
    </source>
</evidence>
<dbReference type="GO" id="GO:0005886">
    <property type="term" value="C:plasma membrane"/>
    <property type="evidence" value="ECO:0007669"/>
    <property type="project" value="TreeGrafter"/>
</dbReference>
<keyword evidence="4 6" id="KW-0472">Membrane</keyword>
<keyword evidence="2 6" id="KW-0812">Transmembrane</keyword>
<accession>A0AAQ3RCU5</accession>
<dbReference type="GO" id="GO:0007189">
    <property type="term" value="P:adenylate cyclase-activating G protein-coupled receptor signaling pathway"/>
    <property type="evidence" value="ECO:0007669"/>
    <property type="project" value="TreeGrafter"/>
</dbReference>
<keyword evidence="9" id="KW-1185">Reference proteome</keyword>
<evidence type="ECO:0000259" key="7">
    <source>
        <dbReference type="Pfam" id="PF11970"/>
    </source>
</evidence>
<dbReference type="Pfam" id="PF11970">
    <property type="entry name" value="GPR_Gpa2_C"/>
    <property type="match status" value="1"/>
</dbReference>
<dbReference type="PANTHER" id="PTHR23112:SF37">
    <property type="entry name" value="G PROTEIN-COUPLED RECEPTOR GPR1"/>
    <property type="match status" value="1"/>
</dbReference>
<evidence type="ECO:0000256" key="3">
    <source>
        <dbReference type="ARBA" id="ARBA00022989"/>
    </source>
</evidence>
<feature type="transmembrane region" description="Helical" evidence="6">
    <location>
        <begin position="151"/>
        <end position="173"/>
    </location>
</feature>
<feature type="transmembrane region" description="Helical" evidence="6">
    <location>
        <begin position="289"/>
        <end position="307"/>
    </location>
</feature>
<proteinExistence type="predicted"/>
<evidence type="ECO:0000256" key="2">
    <source>
        <dbReference type="ARBA" id="ARBA00022692"/>
    </source>
</evidence>
<feature type="transmembrane region" description="Helical" evidence="6">
    <location>
        <begin position="249"/>
        <end position="269"/>
    </location>
</feature>
<protein>
    <recommendedName>
        <fullName evidence="7">G protein-coupled receptor GPR1/2/3 C-terminal domain-containing protein</fullName>
    </recommendedName>
</protein>
<evidence type="ECO:0000256" key="1">
    <source>
        <dbReference type="ARBA" id="ARBA00004141"/>
    </source>
</evidence>
<dbReference type="EMBL" id="CP138585">
    <property type="protein sequence ID" value="WPH01708.1"/>
    <property type="molecule type" value="Genomic_DNA"/>
</dbReference>
<evidence type="ECO:0000256" key="6">
    <source>
        <dbReference type="SAM" id="Phobius"/>
    </source>
</evidence>
<feature type="transmembrane region" description="Helical" evidence="6">
    <location>
        <begin position="200"/>
        <end position="220"/>
    </location>
</feature>
<name>A0AAQ3RCU5_9PEZI</name>
<evidence type="ECO:0000256" key="5">
    <source>
        <dbReference type="SAM" id="MobiDB-lite"/>
    </source>
</evidence>
<comment type="subcellular location">
    <subcellularLocation>
        <location evidence="1">Membrane</location>
        <topology evidence="1">Multi-pass membrane protein</topology>
    </subcellularLocation>
</comment>
<keyword evidence="3 6" id="KW-1133">Transmembrane helix</keyword>
<feature type="compositionally biased region" description="Polar residues" evidence="5">
    <location>
        <begin position="318"/>
        <end position="328"/>
    </location>
</feature>
<feature type="transmembrane region" description="Helical" evidence="6">
    <location>
        <begin position="117"/>
        <end position="139"/>
    </location>
</feature>
<evidence type="ECO:0000313" key="8">
    <source>
        <dbReference type="EMBL" id="WPH01708.1"/>
    </source>
</evidence>
<dbReference type="InterPro" id="IPR022596">
    <property type="entry name" value="GPR1/2/3_C"/>
</dbReference>